<sequence length="583" mass="65379">MEVKLYSILNIARGVFKVVQEMQGLSWQNKFPLPSVTVCEQDVLQVVEVEQEVALTNKGESDQSSGNKVNGVLTDPSRNDFDRLDEWNTGDLSNNSKPIIGEVDSHQQSKPLVKSFGEAEFPEQRKDFDDLGWKESEKWVTKDSFSVPKENLQPEVNLASSVESTDTESSSQLKFWKSPPRERAVPASPISRFLGFGTLGMGLVWGAASEATKRFFIKTNGSSEENSANNSKPSSYSLLLSEANTSRLAATLCRMRGAALKLGQMLSIQDDKLLPPQLLHALERARHNADIMPRNQLLGVLETELGTHWSQRVTQFVWVPIAAASIGQVHRAMTMDGVSIAMKIQYPGVAKSIDSDLENLKRLLKYLNMLPRGMYIDEALQVAKEELKKECDYRLEAIHQQRMGQLLSGHPSIVVPFVVPELSTKAVLTTQLVKDAIPVDMVAAEDQSVRNRVASLILELTLKELFVFRFMQTDPNFSNFLYHPKEQKLYLLDFGASREYPKEFVDLYLKMVWACSEKDKEGVIEYSKRLGFLTGDESKSMLDAHCSAAFVVGEPFSAGSLYDFKNSDIARRVAEFGRTMLQE</sequence>
<evidence type="ECO:0000313" key="8">
    <source>
        <dbReference type="Proteomes" id="UP000030680"/>
    </source>
</evidence>
<dbReference type="EMBL" id="KB454489">
    <property type="protein sequence ID" value="EME31783.1"/>
    <property type="molecule type" value="Genomic_DNA"/>
</dbReference>
<evidence type="ECO:0000256" key="3">
    <source>
        <dbReference type="ARBA" id="ARBA00022741"/>
    </source>
</evidence>
<dbReference type="eggNOG" id="KOG1234">
    <property type="taxonomic scope" value="Eukaryota"/>
</dbReference>
<dbReference type="STRING" id="130081.M2Y6X3"/>
<keyword evidence="8" id="KW-1185">Reference proteome</keyword>
<keyword evidence="3" id="KW-0547">Nucleotide-binding</keyword>
<evidence type="ECO:0000259" key="6">
    <source>
        <dbReference type="Pfam" id="PF03109"/>
    </source>
</evidence>
<dbReference type="RefSeq" id="XP_005708303.1">
    <property type="nucleotide sequence ID" value="XM_005708246.2"/>
</dbReference>
<dbReference type="OrthoDB" id="201153at2759"/>
<dbReference type="SUPFAM" id="SSF56112">
    <property type="entry name" value="Protein kinase-like (PK-like)"/>
    <property type="match status" value="1"/>
</dbReference>
<dbReference type="PANTHER" id="PTHR43851:SF3">
    <property type="entry name" value="COENZYME Q8"/>
    <property type="match status" value="1"/>
</dbReference>
<keyword evidence="4" id="KW-0067">ATP-binding</keyword>
<dbReference type="OMA" id="MCEENAI"/>
<dbReference type="CDD" id="cd13970">
    <property type="entry name" value="ABC1_ADCK3"/>
    <property type="match status" value="1"/>
</dbReference>
<feature type="compositionally biased region" description="Basic and acidic residues" evidence="5">
    <location>
        <begin position="77"/>
        <end position="86"/>
    </location>
</feature>
<dbReference type="GO" id="GO:0005524">
    <property type="term" value="F:ATP binding"/>
    <property type="evidence" value="ECO:0007669"/>
    <property type="project" value="UniProtKB-KW"/>
</dbReference>
<gene>
    <name evidence="7" type="ORF">Gasu_08630</name>
</gene>
<feature type="domain" description="ABC1 atypical kinase-like" evidence="6">
    <location>
        <begin position="286"/>
        <end position="526"/>
    </location>
</feature>
<protein>
    <submittedName>
        <fullName evidence="7">ABC1 transporter</fullName>
    </submittedName>
</protein>
<dbReference type="Pfam" id="PF03109">
    <property type="entry name" value="ABC1"/>
    <property type="match status" value="1"/>
</dbReference>
<proteinExistence type="inferred from homology"/>
<evidence type="ECO:0000256" key="1">
    <source>
        <dbReference type="ARBA" id="ARBA00009670"/>
    </source>
</evidence>
<dbReference type="KEGG" id="gsl:Gasu_08630"/>
<dbReference type="Proteomes" id="UP000030680">
    <property type="component" value="Unassembled WGS sequence"/>
</dbReference>
<dbReference type="GO" id="GO:0006744">
    <property type="term" value="P:ubiquinone biosynthetic process"/>
    <property type="evidence" value="ECO:0007669"/>
    <property type="project" value="TreeGrafter"/>
</dbReference>
<evidence type="ECO:0000256" key="5">
    <source>
        <dbReference type="SAM" id="MobiDB-lite"/>
    </source>
</evidence>
<dbReference type="PANTHER" id="PTHR43851">
    <property type="match status" value="1"/>
</dbReference>
<dbReference type="AlphaFoldDB" id="M2Y6X3"/>
<dbReference type="InterPro" id="IPR004147">
    <property type="entry name" value="ABC1_dom"/>
</dbReference>
<comment type="similarity">
    <text evidence="1">Belongs to the protein kinase superfamily. ADCK protein kinase family.</text>
</comment>
<feature type="non-terminal residue" evidence="7">
    <location>
        <position position="1"/>
    </location>
</feature>
<evidence type="ECO:0000313" key="7">
    <source>
        <dbReference type="EMBL" id="EME31783.1"/>
    </source>
</evidence>
<evidence type="ECO:0000256" key="2">
    <source>
        <dbReference type="ARBA" id="ARBA00022679"/>
    </source>
</evidence>
<dbReference type="GO" id="GO:0016740">
    <property type="term" value="F:transferase activity"/>
    <property type="evidence" value="ECO:0007669"/>
    <property type="project" value="UniProtKB-KW"/>
</dbReference>
<dbReference type="GeneID" id="17090564"/>
<dbReference type="InterPro" id="IPR011009">
    <property type="entry name" value="Kinase-like_dom_sf"/>
</dbReference>
<feature type="region of interest" description="Disordered" evidence="5">
    <location>
        <begin position="57"/>
        <end position="104"/>
    </location>
</feature>
<dbReference type="Gramene" id="EME31783">
    <property type="protein sequence ID" value="EME31783"/>
    <property type="gene ID" value="Gasu_08630"/>
</dbReference>
<name>M2Y6X3_GALSU</name>
<accession>M2Y6X3</accession>
<organism evidence="7 8">
    <name type="scientific">Galdieria sulphuraria</name>
    <name type="common">Red alga</name>
    <dbReference type="NCBI Taxonomy" id="130081"/>
    <lineage>
        <taxon>Eukaryota</taxon>
        <taxon>Rhodophyta</taxon>
        <taxon>Bangiophyceae</taxon>
        <taxon>Galdieriales</taxon>
        <taxon>Galdieriaceae</taxon>
        <taxon>Galdieria</taxon>
    </lineage>
</organism>
<dbReference type="InterPro" id="IPR051409">
    <property type="entry name" value="Atypical_kinase_ADCK"/>
</dbReference>
<evidence type="ECO:0000256" key="4">
    <source>
        <dbReference type="ARBA" id="ARBA00022840"/>
    </source>
</evidence>
<dbReference type="InterPro" id="IPR034646">
    <property type="entry name" value="ADCK3_dom"/>
</dbReference>
<keyword evidence="2" id="KW-0808">Transferase</keyword>
<reference evidence="8" key="1">
    <citation type="journal article" date="2013" name="Science">
        <title>Gene transfer from bacteria and archaea facilitated evolution of an extremophilic eukaryote.</title>
        <authorList>
            <person name="Schonknecht G."/>
            <person name="Chen W.H."/>
            <person name="Ternes C.M."/>
            <person name="Barbier G.G."/>
            <person name="Shrestha R.P."/>
            <person name="Stanke M."/>
            <person name="Brautigam A."/>
            <person name="Baker B.J."/>
            <person name="Banfield J.F."/>
            <person name="Garavito R.M."/>
            <person name="Carr K."/>
            <person name="Wilkerson C."/>
            <person name="Rensing S.A."/>
            <person name="Gagneul D."/>
            <person name="Dickenson N.E."/>
            <person name="Oesterhelt C."/>
            <person name="Lercher M.J."/>
            <person name="Weber A.P."/>
        </authorList>
    </citation>
    <scope>NUCLEOTIDE SEQUENCE [LARGE SCALE GENOMIC DNA]</scope>
    <source>
        <strain evidence="8">074W</strain>
    </source>
</reference>